<dbReference type="Pfam" id="PF13439">
    <property type="entry name" value="Glyco_transf_4"/>
    <property type="match status" value="1"/>
</dbReference>
<organism evidence="3 4">
    <name type="scientific">Novosphingobium sediminicola</name>
    <dbReference type="NCBI Taxonomy" id="563162"/>
    <lineage>
        <taxon>Bacteria</taxon>
        <taxon>Pseudomonadati</taxon>
        <taxon>Pseudomonadota</taxon>
        <taxon>Alphaproteobacteria</taxon>
        <taxon>Sphingomonadales</taxon>
        <taxon>Sphingomonadaceae</taxon>
        <taxon>Novosphingobium</taxon>
    </lineage>
</organism>
<dbReference type="PANTHER" id="PTHR12526:SF630">
    <property type="entry name" value="GLYCOSYLTRANSFERASE"/>
    <property type="match status" value="1"/>
</dbReference>
<dbReference type="Gene3D" id="3.40.50.2000">
    <property type="entry name" value="Glycogen Phosphorylase B"/>
    <property type="match status" value="2"/>
</dbReference>
<dbReference type="AlphaFoldDB" id="A0A7W6G839"/>
<dbReference type="Proteomes" id="UP000548867">
    <property type="component" value="Unassembled WGS sequence"/>
</dbReference>
<keyword evidence="4" id="KW-1185">Reference proteome</keyword>
<gene>
    <name evidence="3" type="ORF">GGR38_003796</name>
</gene>
<protein>
    <submittedName>
        <fullName evidence="3">Glycosyltransferase involved in cell wall biosynthesis</fullName>
    </submittedName>
</protein>
<accession>A0A7W6G839</accession>
<dbReference type="InterPro" id="IPR001296">
    <property type="entry name" value="Glyco_trans_1"/>
</dbReference>
<feature type="domain" description="Glycosyl transferase family 1" evidence="1">
    <location>
        <begin position="205"/>
        <end position="357"/>
    </location>
</feature>
<evidence type="ECO:0000259" key="1">
    <source>
        <dbReference type="Pfam" id="PF00534"/>
    </source>
</evidence>
<dbReference type="InterPro" id="IPR028098">
    <property type="entry name" value="Glyco_trans_4-like_N"/>
</dbReference>
<evidence type="ECO:0000313" key="4">
    <source>
        <dbReference type="Proteomes" id="UP000548867"/>
    </source>
</evidence>
<keyword evidence="3" id="KW-0808">Transferase</keyword>
<dbReference type="RefSeq" id="WP_183627669.1">
    <property type="nucleotide sequence ID" value="NZ_JACIDX010000016.1"/>
</dbReference>
<dbReference type="GO" id="GO:0016757">
    <property type="term" value="F:glycosyltransferase activity"/>
    <property type="evidence" value="ECO:0007669"/>
    <property type="project" value="InterPro"/>
</dbReference>
<evidence type="ECO:0000259" key="2">
    <source>
        <dbReference type="Pfam" id="PF13439"/>
    </source>
</evidence>
<dbReference type="SUPFAM" id="SSF53756">
    <property type="entry name" value="UDP-Glycosyltransferase/glycogen phosphorylase"/>
    <property type="match status" value="1"/>
</dbReference>
<feature type="domain" description="Glycosyltransferase subfamily 4-like N-terminal" evidence="2">
    <location>
        <begin position="26"/>
        <end position="181"/>
    </location>
</feature>
<dbReference type="PANTHER" id="PTHR12526">
    <property type="entry name" value="GLYCOSYLTRANSFERASE"/>
    <property type="match status" value="1"/>
</dbReference>
<reference evidence="3 4" key="1">
    <citation type="submission" date="2020-08" db="EMBL/GenBank/DDBJ databases">
        <title>Genomic Encyclopedia of Type Strains, Phase IV (KMG-IV): sequencing the most valuable type-strain genomes for metagenomic binning, comparative biology and taxonomic classification.</title>
        <authorList>
            <person name="Goeker M."/>
        </authorList>
    </citation>
    <scope>NUCLEOTIDE SEQUENCE [LARGE SCALE GENOMIC DNA]</scope>
    <source>
        <strain evidence="3 4">DSM 27057</strain>
    </source>
</reference>
<evidence type="ECO:0000313" key="3">
    <source>
        <dbReference type="EMBL" id="MBB3956830.1"/>
    </source>
</evidence>
<sequence>MSRAAAPDPSAAPPQVVFAITHTEPGGLREIWQDVAHGLRAEGYRTGLVALYPRDRELEEASGEGWHFLRPVAVRKAWARLGLLWAVIGWLRRTRPDVVITGMPLCNVLFALASTVARTGTRVILSHHTASSTYQPLLNRIDRWTGCRSCVVGVISVSNAVEASFAGWPTRYRAKQVTIHNSLPERIERLADAIAFTRPGGLSGQGRIIAVGRLSAQKNHPQLIRAMAHLLPARLEIIGAGEDEADLRGLITQLGLDERVTLSGQLAREETLRRVAQADVFVQVSLFEGHSLALIEAARLGLPLVVSRVDEQVEGITDAQGQLCGIAVPLGDDRALATALSSLIEDTEAYHMWTQRSARLGQMRSSRALIDRYAALMAEHGVLPDGHGRHNPNRKAMA</sequence>
<dbReference type="Pfam" id="PF00534">
    <property type="entry name" value="Glycos_transf_1"/>
    <property type="match status" value="1"/>
</dbReference>
<proteinExistence type="predicted"/>
<dbReference type="EMBL" id="JACIDX010000016">
    <property type="protein sequence ID" value="MBB3956830.1"/>
    <property type="molecule type" value="Genomic_DNA"/>
</dbReference>
<comment type="caution">
    <text evidence="3">The sequence shown here is derived from an EMBL/GenBank/DDBJ whole genome shotgun (WGS) entry which is preliminary data.</text>
</comment>
<name>A0A7W6G839_9SPHN</name>